<feature type="transmembrane region" description="Helical" evidence="6">
    <location>
        <begin position="6"/>
        <end position="24"/>
    </location>
</feature>
<keyword evidence="3" id="KW-0328">Glycosyltransferase</keyword>
<keyword evidence="5" id="KW-0460">Magnesium</keyword>
<dbReference type="InterPro" id="IPR029044">
    <property type="entry name" value="Nucleotide-diphossugar_trans"/>
</dbReference>
<dbReference type="Pfam" id="PF00535">
    <property type="entry name" value="Glycos_transf_2"/>
    <property type="match status" value="1"/>
</dbReference>
<gene>
    <name evidence="8" type="ORF">SAMN06265379_104146</name>
</gene>
<dbReference type="Proteomes" id="UP000319040">
    <property type="component" value="Unassembled WGS sequence"/>
</dbReference>
<dbReference type="SUPFAM" id="SSF53448">
    <property type="entry name" value="Nucleotide-diphospho-sugar transferases"/>
    <property type="match status" value="1"/>
</dbReference>
<dbReference type="PANTHER" id="PTHR48090">
    <property type="entry name" value="UNDECAPRENYL-PHOSPHATE 4-DEOXY-4-FORMAMIDO-L-ARABINOSE TRANSFERASE-RELATED"/>
    <property type="match status" value="1"/>
</dbReference>
<sequence length="376" mass="42529">MVTTAVSIITLVIFACYYWLIFRFSQGWKKLKKIELSPSTEKTSLSCVIAFRNEEAHLTKLIEGLKKQQNVSFEVVLIDDHSTDNSFALANKLTADLPTFTVLKNKGWGKKAALANGVAASRFDYLVFTDADCIHPQNWLANMAHYFNSSSALLLVGPVRLTKPTNFFEYFQAFDFLSLVTSAAGAIGASRPIMCNGANLAVYKDLWLAAQSSLKEEWASGDDIFLLQYCKAHKKNIAFVNSHHAIVQTYPEPKLSAFLQQRARWASKSKGYTDNFTLLVAWTVLLVNLFILALPLLFLLYIPLSFGLLALYIIKITLDYHLIKRGAYFFKMKLNTGSYLGIAFIYPLYIIASVLWAFFGNNTWKNRKINQIIYLL</sequence>
<evidence type="ECO:0000256" key="6">
    <source>
        <dbReference type="SAM" id="Phobius"/>
    </source>
</evidence>
<proteinExistence type="inferred from homology"/>
<evidence type="ECO:0000256" key="2">
    <source>
        <dbReference type="ARBA" id="ARBA00006739"/>
    </source>
</evidence>
<dbReference type="PANTHER" id="PTHR48090:SF10">
    <property type="entry name" value="GLUCOSYL-3-PHOSPHOGLYCERATE SYNTHASE"/>
    <property type="match status" value="1"/>
</dbReference>
<evidence type="ECO:0000259" key="7">
    <source>
        <dbReference type="Pfam" id="PF00535"/>
    </source>
</evidence>
<keyword evidence="4 8" id="KW-0808">Transferase</keyword>
<feature type="transmembrane region" description="Helical" evidence="6">
    <location>
        <begin position="272"/>
        <end position="292"/>
    </location>
</feature>
<dbReference type="AlphaFoldDB" id="A0A521D4P3"/>
<feature type="transmembrane region" description="Helical" evidence="6">
    <location>
        <begin position="339"/>
        <end position="359"/>
    </location>
</feature>
<evidence type="ECO:0000256" key="3">
    <source>
        <dbReference type="ARBA" id="ARBA00022676"/>
    </source>
</evidence>
<evidence type="ECO:0000256" key="4">
    <source>
        <dbReference type="ARBA" id="ARBA00022679"/>
    </source>
</evidence>
<keyword evidence="6" id="KW-1133">Transmembrane helix</keyword>
<name>A0A521D4P3_SACCC</name>
<reference evidence="8 9" key="1">
    <citation type="submission" date="2017-05" db="EMBL/GenBank/DDBJ databases">
        <authorList>
            <person name="Varghese N."/>
            <person name="Submissions S."/>
        </authorList>
    </citation>
    <scope>NUCLEOTIDE SEQUENCE [LARGE SCALE GENOMIC DNA]</scope>
    <source>
        <strain evidence="8 9">DSM 27040</strain>
    </source>
</reference>
<accession>A0A521D4P3</accession>
<evidence type="ECO:0000313" key="9">
    <source>
        <dbReference type="Proteomes" id="UP000319040"/>
    </source>
</evidence>
<dbReference type="InterPro" id="IPR050256">
    <property type="entry name" value="Glycosyltransferase_2"/>
</dbReference>
<feature type="domain" description="Glycosyltransferase 2-like" evidence="7">
    <location>
        <begin position="46"/>
        <end position="165"/>
    </location>
</feature>
<dbReference type="OrthoDB" id="9805625at2"/>
<comment type="similarity">
    <text evidence="2">Belongs to the glycosyltransferase 2 family.</text>
</comment>
<dbReference type="EMBL" id="FXTB01000004">
    <property type="protein sequence ID" value="SMO66051.1"/>
    <property type="molecule type" value="Genomic_DNA"/>
</dbReference>
<dbReference type="GO" id="GO:0016757">
    <property type="term" value="F:glycosyltransferase activity"/>
    <property type="evidence" value="ECO:0007669"/>
    <property type="project" value="UniProtKB-KW"/>
</dbReference>
<evidence type="ECO:0000313" key="8">
    <source>
        <dbReference type="EMBL" id="SMO66051.1"/>
    </source>
</evidence>
<evidence type="ECO:0000256" key="1">
    <source>
        <dbReference type="ARBA" id="ARBA00001946"/>
    </source>
</evidence>
<comment type="cofactor">
    <cofactor evidence="1">
        <name>Mg(2+)</name>
        <dbReference type="ChEBI" id="CHEBI:18420"/>
    </cofactor>
</comment>
<keyword evidence="6" id="KW-0472">Membrane</keyword>
<evidence type="ECO:0000256" key="5">
    <source>
        <dbReference type="ARBA" id="ARBA00022842"/>
    </source>
</evidence>
<keyword evidence="6" id="KW-0812">Transmembrane</keyword>
<protein>
    <submittedName>
        <fullName evidence="8">Glycosyltransferase, catalytic subunit of cellulose synthase and poly-beta-1,6-N-acetylglucosamine synthase</fullName>
    </submittedName>
</protein>
<organism evidence="8 9">
    <name type="scientific">Saccharicrinis carchari</name>
    <dbReference type="NCBI Taxonomy" id="1168039"/>
    <lineage>
        <taxon>Bacteria</taxon>
        <taxon>Pseudomonadati</taxon>
        <taxon>Bacteroidota</taxon>
        <taxon>Bacteroidia</taxon>
        <taxon>Marinilabiliales</taxon>
        <taxon>Marinilabiliaceae</taxon>
        <taxon>Saccharicrinis</taxon>
    </lineage>
</organism>
<keyword evidence="9" id="KW-1185">Reference proteome</keyword>
<dbReference type="Gene3D" id="3.90.550.10">
    <property type="entry name" value="Spore Coat Polysaccharide Biosynthesis Protein SpsA, Chain A"/>
    <property type="match status" value="1"/>
</dbReference>
<dbReference type="InterPro" id="IPR001173">
    <property type="entry name" value="Glyco_trans_2-like"/>
</dbReference>